<dbReference type="Pfam" id="PF04879">
    <property type="entry name" value="Molybdop_Fe4S4"/>
    <property type="match status" value="1"/>
</dbReference>
<evidence type="ECO:0000256" key="2">
    <source>
        <dbReference type="ARBA" id="ARBA00022723"/>
    </source>
</evidence>
<dbReference type="InterPro" id="IPR006657">
    <property type="entry name" value="MoPterin_dinucl-bd_dom"/>
</dbReference>
<dbReference type="InterPro" id="IPR006963">
    <property type="entry name" value="Mopterin_OxRdtase_4Fe-4S_dom"/>
</dbReference>
<reference evidence="7 8" key="1">
    <citation type="submission" date="2019-06" db="EMBL/GenBank/DDBJ databases">
        <title>Sequencing the genomes of 1000 actinobacteria strains.</title>
        <authorList>
            <person name="Klenk H.-P."/>
        </authorList>
    </citation>
    <scope>NUCLEOTIDE SEQUENCE [LARGE SCALE GENOMIC DNA]</scope>
    <source>
        <strain evidence="7 8">DSM 44826</strain>
    </source>
</reference>
<evidence type="ECO:0000256" key="4">
    <source>
        <dbReference type="ARBA" id="ARBA00023014"/>
    </source>
</evidence>
<keyword evidence="8" id="KW-1185">Reference proteome</keyword>
<dbReference type="CDD" id="cd00508">
    <property type="entry name" value="MopB_CT_Fdh-Nap-like"/>
    <property type="match status" value="1"/>
</dbReference>
<dbReference type="RefSeq" id="WP_281292688.1">
    <property type="nucleotide sequence ID" value="NZ_BAAAMZ010000021.1"/>
</dbReference>
<name>A0A561UKG8_9ACTN</name>
<gene>
    <name evidence="7" type="ORF">FHX73_113719</name>
</gene>
<evidence type="ECO:0000313" key="7">
    <source>
        <dbReference type="EMBL" id="TWF99861.1"/>
    </source>
</evidence>
<dbReference type="Gene3D" id="3.40.228.10">
    <property type="entry name" value="Dimethylsulfoxide Reductase, domain 2"/>
    <property type="match status" value="1"/>
</dbReference>
<dbReference type="GO" id="GO:0046872">
    <property type="term" value="F:metal ion binding"/>
    <property type="evidence" value="ECO:0007669"/>
    <property type="project" value="UniProtKB-KW"/>
</dbReference>
<feature type="region of interest" description="Disordered" evidence="5">
    <location>
        <begin position="704"/>
        <end position="741"/>
    </location>
</feature>
<accession>A0A561UKG8</accession>
<dbReference type="InterPro" id="IPR009010">
    <property type="entry name" value="Asp_de-COase-like_dom_sf"/>
</dbReference>
<dbReference type="Gene3D" id="3.40.50.740">
    <property type="match status" value="1"/>
</dbReference>
<dbReference type="GO" id="GO:0043546">
    <property type="term" value="F:molybdopterin cofactor binding"/>
    <property type="evidence" value="ECO:0007669"/>
    <property type="project" value="InterPro"/>
</dbReference>
<dbReference type="Gene3D" id="2.20.25.90">
    <property type="entry name" value="ADC-like domains"/>
    <property type="match status" value="1"/>
</dbReference>
<dbReference type="Gene3D" id="2.40.40.20">
    <property type="match status" value="1"/>
</dbReference>
<dbReference type="SUPFAM" id="SSF50692">
    <property type="entry name" value="ADC-like"/>
    <property type="match status" value="1"/>
</dbReference>
<evidence type="ECO:0000259" key="6">
    <source>
        <dbReference type="PROSITE" id="PS51669"/>
    </source>
</evidence>
<dbReference type="EMBL" id="VIWT01000001">
    <property type="protein sequence ID" value="TWF99861.1"/>
    <property type="molecule type" value="Genomic_DNA"/>
</dbReference>
<comment type="caution">
    <text evidence="7">The sequence shown here is derived from an EMBL/GenBank/DDBJ whole genome shotgun (WGS) entry which is preliminary data.</text>
</comment>
<dbReference type="GO" id="GO:0022904">
    <property type="term" value="P:respiratory electron transport chain"/>
    <property type="evidence" value="ECO:0007669"/>
    <property type="project" value="TreeGrafter"/>
</dbReference>
<keyword evidence="1" id="KW-0004">4Fe-4S</keyword>
<dbReference type="SMART" id="SM00926">
    <property type="entry name" value="Molybdop_Fe4S4"/>
    <property type="match status" value="1"/>
</dbReference>
<feature type="region of interest" description="Disordered" evidence="5">
    <location>
        <begin position="344"/>
        <end position="366"/>
    </location>
</feature>
<evidence type="ECO:0000256" key="1">
    <source>
        <dbReference type="ARBA" id="ARBA00022485"/>
    </source>
</evidence>
<proteinExistence type="predicted"/>
<dbReference type="Pfam" id="PF00384">
    <property type="entry name" value="Molybdopterin"/>
    <property type="match status" value="1"/>
</dbReference>
<dbReference type="GO" id="GO:0051539">
    <property type="term" value="F:4 iron, 4 sulfur cluster binding"/>
    <property type="evidence" value="ECO:0007669"/>
    <property type="project" value="UniProtKB-KW"/>
</dbReference>
<dbReference type="InterPro" id="IPR050123">
    <property type="entry name" value="Prok_molybdopt-oxidoreductase"/>
</dbReference>
<dbReference type="Proteomes" id="UP000317940">
    <property type="component" value="Unassembled WGS sequence"/>
</dbReference>
<protein>
    <submittedName>
        <fullName evidence="7">Assimilatory nitrate reductase catalytic subunit</fullName>
    </submittedName>
</protein>
<dbReference type="PROSITE" id="PS51669">
    <property type="entry name" value="4FE4S_MOW_BIS_MGD"/>
    <property type="match status" value="1"/>
</dbReference>
<keyword evidence="3" id="KW-0408">Iron</keyword>
<dbReference type="SUPFAM" id="SSF53706">
    <property type="entry name" value="Formate dehydrogenase/DMSO reductase, domains 1-3"/>
    <property type="match status" value="1"/>
</dbReference>
<evidence type="ECO:0000256" key="5">
    <source>
        <dbReference type="SAM" id="MobiDB-lite"/>
    </source>
</evidence>
<evidence type="ECO:0000256" key="3">
    <source>
        <dbReference type="ARBA" id="ARBA00023004"/>
    </source>
</evidence>
<dbReference type="AlphaFoldDB" id="A0A561UKG8"/>
<feature type="domain" description="4Fe-4S Mo/W bis-MGD-type" evidence="6">
    <location>
        <begin position="17"/>
        <end position="73"/>
    </location>
</feature>
<dbReference type="GO" id="GO:0003954">
    <property type="term" value="F:NADH dehydrogenase activity"/>
    <property type="evidence" value="ECO:0007669"/>
    <property type="project" value="TreeGrafter"/>
</dbReference>
<keyword evidence="4" id="KW-0411">Iron-sulfur</keyword>
<evidence type="ECO:0000313" key="8">
    <source>
        <dbReference type="Proteomes" id="UP000317940"/>
    </source>
</evidence>
<dbReference type="InterPro" id="IPR006656">
    <property type="entry name" value="Mopterin_OxRdtase"/>
</dbReference>
<organism evidence="7 8">
    <name type="scientific">Kitasatospora viridis</name>
    <dbReference type="NCBI Taxonomy" id="281105"/>
    <lineage>
        <taxon>Bacteria</taxon>
        <taxon>Bacillati</taxon>
        <taxon>Actinomycetota</taxon>
        <taxon>Actinomycetes</taxon>
        <taxon>Kitasatosporales</taxon>
        <taxon>Streptomycetaceae</taxon>
        <taxon>Kitasatospora</taxon>
    </lineage>
</organism>
<sequence>MTVPDGPHPVLAERTGETLVPTHCCFCGVQCGMYLRVDRRGKVFGVEPRDHDINRMRMCPKGINAYQQINHPDRLTAPLLRERRDQPFRAVGWEEALDHTAERIRRIQQESGRDAFGVLGGASLFTEKAYLVGKFARVAARTRHVDYNGRLCMVSAAGANKLAFGIDRAANPFADILQTDCLLIAGANVGECFPVLTQYLWGARDRGAKLIVVDPRETVIARTADEHVALRSGTDAAFFNAVLHVLVREQLTDEDFLAAHATGWAELKAKVSEYPPDRAARICGVPAEQVVRVARMFGSAPRAMAWHARGIEHHTQGVANCLTVINLCTATGNLGRPGAGYGTLTGQGNGQGGREHGQKSDMLPGGRSISDPVHRAEVAAIWGIAEADLPPAGTSMMEMVWQMQAGEIRGLLGVCNNPFVSLPHYATVKDGYDKLDFHVQLDFFLSETAANAHVVLPVTTWAEDEGVMANAEARVVKHNKAQEPPPGVRTDTWVLCELARRLGHGDKFDFPGSREVFEELRRASAGAVNDYYGITYERLEATGGLAWPCPDLEHPGTPRLFEDGRTYHPDGRVHLQTVDWHPPAEPQDAEYPLTLTTGRTVAHFLSGNQTRRLDPLVAQTPRPWVELHPSLGYANGQPVKVSSRRGSMVLPALVTEAIRPDHVFVPYHWAYPVAANELTIDALDPRSKIPEFKVCAVRIEPAAAVDPVAAPPRPPGRAAHPAPDDMSPPTAPQGRGTDDRR</sequence>
<dbReference type="GO" id="GO:0016020">
    <property type="term" value="C:membrane"/>
    <property type="evidence" value="ECO:0007669"/>
    <property type="project" value="TreeGrafter"/>
</dbReference>
<dbReference type="PANTHER" id="PTHR43105">
    <property type="entry name" value="RESPIRATORY NITRATE REDUCTASE"/>
    <property type="match status" value="1"/>
</dbReference>
<dbReference type="Pfam" id="PF01568">
    <property type="entry name" value="Molydop_binding"/>
    <property type="match status" value="1"/>
</dbReference>
<keyword evidence="2" id="KW-0479">Metal-binding</keyword>
<dbReference type="PANTHER" id="PTHR43105:SF10">
    <property type="entry name" value="NADH-QUINONE OXIDOREDUCTASE SUBUNIT G"/>
    <property type="match status" value="1"/>
</dbReference>